<dbReference type="GO" id="GO:0016747">
    <property type="term" value="F:acyltransferase activity, transferring groups other than amino-acyl groups"/>
    <property type="evidence" value="ECO:0007669"/>
    <property type="project" value="InterPro"/>
</dbReference>
<evidence type="ECO:0000313" key="3">
    <source>
        <dbReference type="Proteomes" id="UP000243297"/>
    </source>
</evidence>
<keyword evidence="2" id="KW-0687">Ribonucleoprotein</keyword>
<gene>
    <name evidence="2" type="ORF">SAMN02745191_0692</name>
</gene>
<keyword evidence="3" id="KW-1185">Reference proteome</keyword>
<organism evidence="2 3">
    <name type="scientific">Anaerorhabdus furcosa</name>
    <dbReference type="NCBI Taxonomy" id="118967"/>
    <lineage>
        <taxon>Bacteria</taxon>
        <taxon>Bacillati</taxon>
        <taxon>Bacillota</taxon>
        <taxon>Erysipelotrichia</taxon>
        <taxon>Erysipelotrichales</taxon>
        <taxon>Erysipelotrichaceae</taxon>
        <taxon>Anaerorhabdus</taxon>
    </lineage>
</organism>
<dbReference type="OrthoDB" id="9789603at2"/>
<name>A0A1T4KT49_9FIRM</name>
<protein>
    <submittedName>
        <fullName evidence="2">Ribosomal protein S18 acetylase RimI</fullName>
    </submittedName>
</protein>
<dbReference type="PROSITE" id="PS51186">
    <property type="entry name" value="GNAT"/>
    <property type="match status" value="1"/>
</dbReference>
<dbReference type="InterPro" id="IPR000182">
    <property type="entry name" value="GNAT_dom"/>
</dbReference>
<evidence type="ECO:0000259" key="1">
    <source>
        <dbReference type="PROSITE" id="PS51186"/>
    </source>
</evidence>
<dbReference type="Gene3D" id="3.40.630.30">
    <property type="match status" value="1"/>
</dbReference>
<dbReference type="Pfam" id="PF13420">
    <property type="entry name" value="Acetyltransf_4"/>
    <property type="match status" value="1"/>
</dbReference>
<reference evidence="3" key="1">
    <citation type="submission" date="2017-02" db="EMBL/GenBank/DDBJ databases">
        <authorList>
            <person name="Varghese N."/>
            <person name="Submissions S."/>
        </authorList>
    </citation>
    <scope>NUCLEOTIDE SEQUENCE [LARGE SCALE GENOMIC DNA]</scope>
    <source>
        <strain evidence="3">ATCC 25662</strain>
    </source>
</reference>
<dbReference type="SUPFAM" id="SSF55729">
    <property type="entry name" value="Acyl-CoA N-acyltransferases (Nat)"/>
    <property type="match status" value="1"/>
</dbReference>
<sequence length="163" mass="19081">MEIRKLTKENVEDIYNCLLSNDEYNKMSNDEVSRKVAEDMLSCRPPGIMEENKTLYGAFEEDKCIGISDVIFGYPDKETSFIGLLMIDGEHHKQGYGKRFYELIEKVIDSNAYKKIALGVLMNNMKGYTFWQKQGYVLKEIRKRKDTSEETDIKYMEKEIKNT</sequence>
<dbReference type="InterPro" id="IPR016181">
    <property type="entry name" value="Acyl_CoA_acyltransferase"/>
</dbReference>
<evidence type="ECO:0000313" key="2">
    <source>
        <dbReference type="EMBL" id="SJZ45612.1"/>
    </source>
</evidence>
<accession>A0A1T4KT49</accession>
<dbReference type="GO" id="GO:0005840">
    <property type="term" value="C:ribosome"/>
    <property type="evidence" value="ECO:0007669"/>
    <property type="project" value="UniProtKB-KW"/>
</dbReference>
<keyword evidence="2" id="KW-0689">Ribosomal protein</keyword>
<dbReference type="STRING" id="118967.SAMN02745191_0692"/>
<dbReference type="EMBL" id="FUWY01000001">
    <property type="protein sequence ID" value="SJZ45612.1"/>
    <property type="molecule type" value="Genomic_DNA"/>
</dbReference>
<dbReference type="RefSeq" id="WP_078711112.1">
    <property type="nucleotide sequence ID" value="NZ_FUWY01000001.1"/>
</dbReference>
<proteinExistence type="predicted"/>
<dbReference type="CDD" id="cd04301">
    <property type="entry name" value="NAT_SF"/>
    <property type="match status" value="1"/>
</dbReference>
<dbReference type="AlphaFoldDB" id="A0A1T4KT49"/>
<feature type="domain" description="N-acetyltransferase" evidence="1">
    <location>
        <begin position="1"/>
        <end position="161"/>
    </location>
</feature>
<dbReference type="Proteomes" id="UP000243297">
    <property type="component" value="Unassembled WGS sequence"/>
</dbReference>